<dbReference type="Proteomes" id="UP000789901">
    <property type="component" value="Unassembled WGS sequence"/>
</dbReference>
<feature type="non-terminal residue" evidence="2">
    <location>
        <position position="1"/>
    </location>
</feature>
<keyword evidence="3" id="KW-1185">Reference proteome</keyword>
<protein>
    <submittedName>
        <fullName evidence="2">24164_t:CDS:1</fullName>
    </submittedName>
</protein>
<comment type="caution">
    <text evidence="2">The sequence shown here is derived from an EMBL/GenBank/DDBJ whole genome shotgun (WGS) entry which is preliminary data.</text>
</comment>
<feature type="region of interest" description="Disordered" evidence="1">
    <location>
        <begin position="55"/>
        <end position="96"/>
    </location>
</feature>
<evidence type="ECO:0000256" key="1">
    <source>
        <dbReference type="SAM" id="MobiDB-lite"/>
    </source>
</evidence>
<name>A0ABN7WXJ2_GIGMA</name>
<accession>A0ABN7WXJ2</accession>
<organism evidence="2 3">
    <name type="scientific">Gigaspora margarita</name>
    <dbReference type="NCBI Taxonomy" id="4874"/>
    <lineage>
        <taxon>Eukaryota</taxon>
        <taxon>Fungi</taxon>
        <taxon>Fungi incertae sedis</taxon>
        <taxon>Mucoromycota</taxon>
        <taxon>Glomeromycotina</taxon>
        <taxon>Glomeromycetes</taxon>
        <taxon>Diversisporales</taxon>
        <taxon>Gigasporaceae</taxon>
        <taxon>Gigaspora</taxon>
    </lineage>
</organism>
<evidence type="ECO:0000313" key="3">
    <source>
        <dbReference type="Proteomes" id="UP000789901"/>
    </source>
</evidence>
<gene>
    <name evidence="2" type="ORF">GMARGA_LOCUS36389</name>
</gene>
<sequence length="96" mass="10975">DSIIKGKKISDLSNCSKCRKEIISHPFKAFATLSCEHDRKHSIQFQDITEILEENMPDVDDNRDSKSNHPTGQSTIPLEKEFCKRSNKDTPENKLS</sequence>
<proteinExistence type="predicted"/>
<feature type="non-terminal residue" evidence="2">
    <location>
        <position position="96"/>
    </location>
</feature>
<reference evidence="2 3" key="1">
    <citation type="submission" date="2021-06" db="EMBL/GenBank/DDBJ databases">
        <authorList>
            <person name="Kallberg Y."/>
            <person name="Tangrot J."/>
            <person name="Rosling A."/>
        </authorList>
    </citation>
    <scope>NUCLEOTIDE SEQUENCE [LARGE SCALE GENOMIC DNA]</scope>
    <source>
        <strain evidence="2 3">120-4 pot B 10/14</strain>
    </source>
</reference>
<feature type="compositionally biased region" description="Basic and acidic residues" evidence="1">
    <location>
        <begin position="78"/>
        <end position="96"/>
    </location>
</feature>
<dbReference type="EMBL" id="CAJVQB010071424">
    <property type="protein sequence ID" value="CAG8843155.1"/>
    <property type="molecule type" value="Genomic_DNA"/>
</dbReference>
<evidence type="ECO:0000313" key="2">
    <source>
        <dbReference type="EMBL" id="CAG8843155.1"/>
    </source>
</evidence>